<reference evidence="3" key="2">
    <citation type="submission" date="2020-09" db="EMBL/GenBank/DDBJ databases">
        <authorList>
            <person name="Sun Q."/>
            <person name="Zhou Y."/>
        </authorList>
    </citation>
    <scope>NUCLEOTIDE SEQUENCE</scope>
    <source>
        <strain evidence="3">CGMCC 4.7110</strain>
    </source>
</reference>
<sequence length="535" mass="58221">MHVPRALRSIVAVASVGAALTASPAWSATPAAGTGPRPAAHTGATRSPDSGPAVHHDTSPPLRELWRRSRTFRSTPQAVPGGKVPRPTLAKAGGRDRIRLGVSFEGIREGGGTPPDPNASVGSRQVVEITNFDLAVYSKSGATLLGPLTTQTLFKGFGGPCENASTEALGDPEVRWDSLARRWVVNQFASDVATDTNRLCVAVSSTEDATGRYHRYAFGYRNLPDHPKFAVWPDAYYMNATAAGPLFESCAWDRTRMLRGADADQQCFDVPAATIPIGSDLDGTTPPPRGEPNLLVNLGPTHDSLQYWRFHADWRNQNRTTLAGPYRLRVAPYTPACADTDPTQCVPQAGTAQKLDSLSYSPMYRFAYRNFGDHESLVVNHAVDARGGVGVRWYELGLRGGRPVVRQQNTYAPDSTYRWMGSAAMNRSGDIALGYSQSSARTRPSIRITGRLANDPPNRMTFRETTVWTGAGSQTGSNRWGDYTSMAIDPVDDCTFWYTNQYQPADGTGNWNTRIASFRLSDCHAHAHGRPRGHG</sequence>
<evidence type="ECO:0000256" key="2">
    <source>
        <dbReference type="SAM" id="SignalP"/>
    </source>
</evidence>
<accession>A0A918CTD3</accession>
<dbReference type="AlphaFoldDB" id="A0A918CTD3"/>
<feature type="chain" id="PRO_5038104997" description="Secreted protein" evidence="2">
    <location>
        <begin position="28"/>
        <end position="535"/>
    </location>
</feature>
<name>A0A918CTD3_9ACTN</name>
<organism evidence="3 4">
    <name type="scientific">Streptomyces fuscichromogenes</name>
    <dbReference type="NCBI Taxonomy" id="1324013"/>
    <lineage>
        <taxon>Bacteria</taxon>
        <taxon>Bacillati</taxon>
        <taxon>Actinomycetota</taxon>
        <taxon>Actinomycetes</taxon>
        <taxon>Kitasatosporales</taxon>
        <taxon>Streptomycetaceae</taxon>
        <taxon>Streptomyces</taxon>
    </lineage>
</organism>
<keyword evidence="2" id="KW-0732">Signal</keyword>
<evidence type="ECO:0000256" key="1">
    <source>
        <dbReference type="SAM" id="MobiDB-lite"/>
    </source>
</evidence>
<reference evidence="3" key="1">
    <citation type="journal article" date="2014" name="Int. J. Syst. Evol. Microbiol.">
        <title>Complete genome sequence of Corynebacterium casei LMG S-19264T (=DSM 44701T), isolated from a smear-ripened cheese.</title>
        <authorList>
            <consortium name="US DOE Joint Genome Institute (JGI-PGF)"/>
            <person name="Walter F."/>
            <person name="Albersmeier A."/>
            <person name="Kalinowski J."/>
            <person name="Ruckert C."/>
        </authorList>
    </citation>
    <scope>NUCLEOTIDE SEQUENCE</scope>
    <source>
        <strain evidence="3">CGMCC 4.7110</strain>
    </source>
</reference>
<keyword evidence="4" id="KW-1185">Reference proteome</keyword>
<proteinExistence type="predicted"/>
<gene>
    <name evidence="3" type="ORF">GCM10011578_056810</name>
</gene>
<evidence type="ECO:0000313" key="3">
    <source>
        <dbReference type="EMBL" id="GGN23999.1"/>
    </source>
</evidence>
<feature type="compositionally biased region" description="Low complexity" evidence="1">
    <location>
        <begin position="26"/>
        <end position="45"/>
    </location>
</feature>
<feature type="region of interest" description="Disordered" evidence="1">
    <location>
        <begin position="26"/>
        <end position="92"/>
    </location>
</feature>
<evidence type="ECO:0000313" key="4">
    <source>
        <dbReference type="Proteomes" id="UP000653411"/>
    </source>
</evidence>
<dbReference type="EMBL" id="BMML01000014">
    <property type="protein sequence ID" value="GGN23999.1"/>
    <property type="molecule type" value="Genomic_DNA"/>
</dbReference>
<feature type="signal peptide" evidence="2">
    <location>
        <begin position="1"/>
        <end position="27"/>
    </location>
</feature>
<dbReference type="RefSeq" id="WP_189265684.1">
    <property type="nucleotide sequence ID" value="NZ_BMML01000014.1"/>
</dbReference>
<comment type="caution">
    <text evidence="3">The sequence shown here is derived from an EMBL/GenBank/DDBJ whole genome shotgun (WGS) entry which is preliminary data.</text>
</comment>
<protein>
    <recommendedName>
        <fullName evidence="5">Secreted protein</fullName>
    </recommendedName>
</protein>
<dbReference type="Proteomes" id="UP000653411">
    <property type="component" value="Unassembled WGS sequence"/>
</dbReference>
<evidence type="ECO:0008006" key="5">
    <source>
        <dbReference type="Google" id="ProtNLM"/>
    </source>
</evidence>